<protein>
    <submittedName>
        <fullName evidence="1">Uncharacterized protein</fullName>
    </submittedName>
</protein>
<sequence>MLGAPVGVAGIAAANFVLTALFVNALPASSTSITATYVGIGLISSPGLVASASIALPAIGAVSLLYHFLYRRTKASK</sequence>
<evidence type="ECO:0000313" key="1">
    <source>
        <dbReference type="EMBL" id="KAI0092157.1"/>
    </source>
</evidence>
<gene>
    <name evidence="1" type="ORF">BDY19DRAFT_583087</name>
</gene>
<reference evidence="1" key="1">
    <citation type="journal article" date="2021" name="Environ. Microbiol.">
        <title>Gene family expansions and transcriptome signatures uncover fungal adaptations to wood decay.</title>
        <authorList>
            <person name="Hage H."/>
            <person name="Miyauchi S."/>
            <person name="Viragh M."/>
            <person name="Drula E."/>
            <person name="Min B."/>
            <person name="Chaduli D."/>
            <person name="Navarro D."/>
            <person name="Favel A."/>
            <person name="Norest M."/>
            <person name="Lesage-Meessen L."/>
            <person name="Balint B."/>
            <person name="Merenyi Z."/>
            <person name="de Eugenio L."/>
            <person name="Morin E."/>
            <person name="Martinez A.T."/>
            <person name="Baldrian P."/>
            <person name="Stursova M."/>
            <person name="Martinez M.J."/>
            <person name="Novotny C."/>
            <person name="Magnuson J.K."/>
            <person name="Spatafora J.W."/>
            <person name="Maurice S."/>
            <person name="Pangilinan J."/>
            <person name="Andreopoulos W."/>
            <person name="LaButti K."/>
            <person name="Hundley H."/>
            <person name="Na H."/>
            <person name="Kuo A."/>
            <person name="Barry K."/>
            <person name="Lipzen A."/>
            <person name="Henrissat B."/>
            <person name="Riley R."/>
            <person name="Ahrendt S."/>
            <person name="Nagy L.G."/>
            <person name="Grigoriev I.V."/>
            <person name="Martin F."/>
            <person name="Rosso M.N."/>
        </authorList>
    </citation>
    <scope>NUCLEOTIDE SEQUENCE</scope>
    <source>
        <strain evidence="1">CBS 384.51</strain>
    </source>
</reference>
<name>A0ACB8UCX1_9APHY</name>
<accession>A0ACB8UCX1</accession>
<keyword evidence="2" id="KW-1185">Reference proteome</keyword>
<comment type="caution">
    <text evidence="1">The sequence shown here is derived from an EMBL/GenBank/DDBJ whole genome shotgun (WGS) entry which is preliminary data.</text>
</comment>
<proteinExistence type="predicted"/>
<evidence type="ECO:0000313" key="2">
    <source>
        <dbReference type="Proteomes" id="UP001055072"/>
    </source>
</evidence>
<dbReference type="EMBL" id="MU274904">
    <property type="protein sequence ID" value="KAI0092157.1"/>
    <property type="molecule type" value="Genomic_DNA"/>
</dbReference>
<organism evidence="1 2">
    <name type="scientific">Irpex rosettiformis</name>
    <dbReference type="NCBI Taxonomy" id="378272"/>
    <lineage>
        <taxon>Eukaryota</taxon>
        <taxon>Fungi</taxon>
        <taxon>Dikarya</taxon>
        <taxon>Basidiomycota</taxon>
        <taxon>Agaricomycotina</taxon>
        <taxon>Agaricomycetes</taxon>
        <taxon>Polyporales</taxon>
        <taxon>Irpicaceae</taxon>
        <taxon>Irpex</taxon>
    </lineage>
</organism>
<dbReference type="Proteomes" id="UP001055072">
    <property type="component" value="Unassembled WGS sequence"/>
</dbReference>